<gene>
    <name evidence="6" type="ORF">GPM918_LOCUS3241</name>
    <name evidence="7" type="ORF">OVA965_LOCUS10663</name>
    <name evidence="8" type="ORF">SRO942_LOCUS3241</name>
    <name evidence="9" type="ORF">TMI583_LOCUS10659</name>
</gene>
<dbReference type="Proteomes" id="UP000681722">
    <property type="component" value="Unassembled WGS sequence"/>
</dbReference>
<dbReference type="NCBIfam" id="NF002018">
    <property type="entry name" value="PRK00823.1-3"/>
    <property type="match status" value="1"/>
</dbReference>
<dbReference type="Pfam" id="PF01329">
    <property type="entry name" value="Pterin_4a"/>
    <property type="match status" value="1"/>
</dbReference>
<evidence type="ECO:0000313" key="7">
    <source>
        <dbReference type="EMBL" id="CAF0921794.1"/>
    </source>
</evidence>
<dbReference type="CDD" id="cd00914">
    <property type="entry name" value="PCD_DCoH_subfamily_b"/>
    <property type="match status" value="1"/>
</dbReference>
<evidence type="ECO:0000313" key="10">
    <source>
        <dbReference type="Proteomes" id="UP000663829"/>
    </source>
</evidence>
<organism evidence="6 10">
    <name type="scientific">Didymodactylos carnosus</name>
    <dbReference type="NCBI Taxonomy" id="1234261"/>
    <lineage>
        <taxon>Eukaryota</taxon>
        <taxon>Metazoa</taxon>
        <taxon>Spiralia</taxon>
        <taxon>Gnathifera</taxon>
        <taxon>Rotifera</taxon>
        <taxon>Eurotatoria</taxon>
        <taxon>Bdelloidea</taxon>
        <taxon>Philodinida</taxon>
        <taxon>Philodinidae</taxon>
        <taxon>Didymodactylos</taxon>
    </lineage>
</organism>
<dbReference type="GO" id="GO:0006729">
    <property type="term" value="P:tetrahydrobiopterin biosynthetic process"/>
    <property type="evidence" value="ECO:0007669"/>
    <property type="project" value="InterPro"/>
</dbReference>
<accession>A0A813SFV9</accession>
<keyword evidence="4" id="KW-0456">Lyase</keyword>
<dbReference type="SUPFAM" id="SSF55248">
    <property type="entry name" value="PCD-like"/>
    <property type="match status" value="1"/>
</dbReference>
<dbReference type="EMBL" id="CAJNOK010003979">
    <property type="protein sequence ID" value="CAF0921794.1"/>
    <property type="molecule type" value="Genomic_DNA"/>
</dbReference>
<comment type="catalytic activity">
    <reaction evidence="1">
        <text>(4aS,6R)-4a-hydroxy-L-erythro-5,6,7,8-tetrahydrobiopterin = (6R)-L-erythro-6,7-dihydrobiopterin + H2O</text>
        <dbReference type="Rhea" id="RHEA:11920"/>
        <dbReference type="ChEBI" id="CHEBI:15377"/>
        <dbReference type="ChEBI" id="CHEBI:15642"/>
        <dbReference type="ChEBI" id="CHEBI:43120"/>
        <dbReference type="EC" id="4.2.1.96"/>
    </reaction>
</comment>
<evidence type="ECO:0000256" key="1">
    <source>
        <dbReference type="ARBA" id="ARBA00001554"/>
    </source>
</evidence>
<dbReference type="EMBL" id="CAJNOQ010000389">
    <property type="protein sequence ID" value="CAF0795723.1"/>
    <property type="molecule type" value="Genomic_DNA"/>
</dbReference>
<dbReference type="InterPro" id="IPR036428">
    <property type="entry name" value="PCD_sf"/>
</dbReference>
<evidence type="ECO:0000313" key="8">
    <source>
        <dbReference type="EMBL" id="CAF3580277.1"/>
    </source>
</evidence>
<proteinExistence type="inferred from homology"/>
<comment type="caution">
    <text evidence="6">The sequence shown here is derived from an EMBL/GenBank/DDBJ whole genome shotgun (WGS) entry which is preliminary data.</text>
</comment>
<protein>
    <recommendedName>
        <fullName evidence="3">4a-hydroxytetrahydrobiopterin dehydratase</fullName>
        <ecNumber evidence="3">4.2.1.96</ecNumber>
    </recommendedName>
    <alternativeName>
        <fullName evidence="5">4-alpha-hydroxy-tetrahydropterin dehydratase</fullName>
    </alternativeName>
</protein>
<evidence type="ECO:0000256" key="5">
    <source>
        <dbReference type="ARBA" id="ARBA00030497"/>
    </source>
</evidence>
<comment type="similarity">
    <text evidence="2">Belongs to the pterin-4-alpha-carbinolamine dehydratase family.</text>
</comment>
<reference evidence="6" key="1">
    <citation type="submission" date="2021-02" db="EMBL/GenBank/DDBJ databases">
        <authorList>
            <person name="Nowell W R."/>
        </authorList>
    </citation>
    <scope>NUCLEOTIDE SEQUENCE</scope>
</reference>
<evidence type="ECO:0000256" key="4">
    <source>
        <dbReference type="ARBA" id="ARBA00023239"/>
    </source>
</evidence>
<keyword evidence="10" id="KW-1185">Reference proteome</keyword>
<dbReference type="PANTHER" id="PTHR12599:SF0">
    <property type="entry name" value="PTERIN-4-ALPHA-CARBINOLAMINE DEHYDRATASE"/>
    <property type="match status" value="1"/>
</dbReference>
<evidence type="ECO:0000256" key="3">
    <source>
        <dbReference type="ARBA" id="ARBA00013252"/>
    </source>
</evidence>
<dbReference type="PANTHER" id="PTHR12599">
    <property type="entry name" value="PTERIN-4-ALPHA-CARBINOLAMINE DEHYDRATASE"/>
    <property type="match status" value="1"/>
</dbReference>
<evidence type="ECO:0000256" key="2">
    <source>
        <dbReference type="ARBA" id="ARBA00006472"/>
    </source>
</evidence>
<dbReference type="EMBL" id="CAJOBA010003980">
    <property type="protein sequence ID" value="CAF3699212.1"/>
    <property type="molecule type" value="Genomic_DNA"/>
</dbReference>
<dbReference type="InterPro" id="IPR001533">
    <property type="entry name" value="Pterin_deHydtase"/>
</dbReference>
<dbReference type="Proteomes" id="UP000677228">
    <property type="component" value="Unassembled WGS sequence"/>
</dbReference>
<dbReference type="Gene3D" id="3.30.1360.20">
    <property type="entry name" value="Transcriptional coactivator/pterin dehydratase"/>
    <property type="match status" value="1"/>
</dbReference>
<dbReference type="GO" id="GO:0008124">
    <property type="term" value="F:4-alpha-hydroxytetrahydrobiopterin dehydratase activity"/>
    <property type="evidence" value="ECO:0007669"/>
    <property type="project" value="UniProtKB-EC"/>
</dbReference>
<dbReference type="Proteomes" id="UP000663829">
    <property type="component" value="Unassembled WGS sequence"/>
</dbReference>
<evidence type="ECO:0000313" key="9">
    <source>
        <dbReference type="EMBL" id="CAF3699212.1"/>
    </source>
</evidence>
<sequence length="102" mass="11862">MSVRLEADERDQSLRELVENGWTLNDVQDTINKTFKFDDFNSAFGFMTRVALLAEKLKHHPEWTNIYNKVDVKLTTHDLKALSKSDVQMALFMDHIYVTIGD</sequence>
<dbReference type="OrthoDB" id="277398at2759"/>
<name>A0A813SFV9_9BILA</name>
<evidence type="ECO:0000313" key="6">
    <source>
        <dbReference type="EMBL" id="CAF0795723.1"/>
    </source>
</evidence>
<dbReference type="HAMAP" id="MF_00434">
    <property type="entry name" value="Pterin_4_alpha"/>
    <property type="match status" value="1"/>
</dbReference>
<dbReference type="Proteomes" id="UP000682733">
    <property type="component" value="Unassembled WGS sequence"/>
</dbReference>
<dbReference type="EC" id="4.2.1.96" evidence="3"/>
<dbReference type="AlphaFoldDB" id="A0A813SFV9"/>
<dbReference type="EMBL" id="CAJOBC010000389">
    <property type="protein sequence ID" value="CAF3580277.1"/>
    <property type="molecule type" value="Genomic_DNA"/>
</dbReference>